<protein>
    <submittedName>
        <fullName evidence="2">Uncharacterized protein</fullName>
    </submittedName>
</protein>
<evidence type="ECO:0000313" key="3">
    <source>
        <dbReference type="Proteomes" id="UP000033722"/>
    </source>
</evidence>
<evidence type="ECO:0000313" key="1">
    <source>
        <dbReference type="EMBL" id="KJV88021.1"/>
    </source>
</evidence>
<proteinExistence type="predicted"/>
<accession>A0A0F3Q685</accession>
<dbReference type="AlphaFoldDB" id="A0A0F3Q685"/>
<sequence>MPFIVRSNKTNTEHHMLQPHIFFRVSPEDIAASRAASMLS</sequence>
<reference evidence="2 3" key="1">
    <citation type="submission" date="2015-01" db="EMBL/GenBank/DDBJ databases">
        <title>Genome Sequencing of Rickettsiales.</title>
        <authorList>
            <person name="Daugherty S.C."/>
            <person name="Su Q."/>
            <person name="Abolude K."/>
            <person name="Beier-Sexton M."/>
            <person name="Carlyon J.A."/>
            <person name="Carter R."/>
            <person name="Day N.P."/>
            <person name="Dumler S.J."/>
            <person name="Dyachenko V."/>
            <person name="Godinez A."/>
            <person name="Kurtti T.J."/>
            <person name="Lichay M."/>
            <person name="Mullins K.E."/>
            <person name="Ott S."/>
            <person name="Pappas-Brown V."/>
            <person name="Paris D.H."/>
            <person name="Patel P."/>
            <person name="Richards A.L."/>
            <person name="Sadzewicz L."/>
            <person name="Sears K."/>
            <person name="Seidman D."/>
            <person name="Sengamalay N."/>
            <person name="Stenos J."/>
            <person name="Tallon L.J."/>
            <person name="Vincent G."/>
            <person name="Fraser C.M."/>
            <person name="Munderloh U."/>
            <person name="Dunning-Hotopp J.C."/>
        </authorList>
    </citation>
    <scope>NUCLEOTIDE SEQUENCE [LARGE SCALE GENOMIC DNA]</scope>
    <source>
        <strain evidence="2 3">CRT53-1</strain>
    </source>
</reference>
<organism evidence="2 3">
    <name type="scientific">Anaplasma phagocytophilum str. CRT53-1</name>
    <dbReference type="NCBI Taxonomy" id="1359157"/>
    <lineage>
        <taxon>Bacteria</taxon>
        <taxon>Pseudomonadati</taxon>
        <taxon>Pseudomonadota</taxon>
        <taxon>Alphaproteobacteria</taxon>
        <taxon>Rickettsiales</taxon>
        <taxon>Anaplasmataceae</taxon>
        <taxon>Anaplasma</taxon>
        <taxon>phagocytophilum group</taxon>
    </lineage>
</organism>
<name>A0A0F3Q685_ANAPH</name>
<dbReference type="Proteomes" id="UP000033722">
    <property type="component" value="Unassembled WGS sequence"/>
</dbReference>
<evidence type="ECO:0000313" key="2">
    <source>
        <dbReference type="EMBL" id="KJV88038.1"/>
    </source>
</evidence>
<comment type="caution">
    <text evidence="2">The sequence shown here is derived from an EMBL/GenBank/DDBJ whole genome shotgun (WGS) entry which is preliminary data.</text>
</comment>
<dbReference type="EMBL" id="LAOD01000006">
    <property type="protein sequence ID" value="KJV88021.1"/>
    <property type="molecule type" value="Genomic_DNA"/>
</dbReference>
<gene>
    <name evidence="2" type="ORF">APHCRT_0235</name>
    <name evidence="1" type="ORF">APHCRT_0245</name>
</gene>
<dbReference type="EMBL" id="LAOD01000006">
    <property type="protein sequence ID" value="KJV88038.1"/>
    <property type="molecule type" value="Genomic_DNA"/>
</dbReference>